<accession>A0A915M9K1</accession>
<dbReference type="PROSITE" id="PS51043">
    <property type="entry name" value="DDHD"/>
    <property type="match status" value="1"/>
</dbReference>
<dbReference type="SMART" id="SM00490">
    <property type="entry name" value="HELICc"/>
    <property type="match status" value="1"/>
</dbReference>
<dbReference type="Pfam" id="PF00271">
    <property type="entry name" value="Helicase_C"/>
    <property type="match status" value="1"/>
</dbReference>
<dbReference type="Proteomes" id="UP000887561">
    <property type="component" value="Unplaced"/>
</dbReference>
<sequence length="2454" mass="281625">MFFSENSFGNSRGGRSQQPSYWQNSSSGIGGGYKSGFNSTKQNCSNSAPLLPISKDNYKPVASVKTRAQSEVDRWMADNDVTVNGDNVPCPVFEFEESTFPGVIVNLLLKHFQKPTPIQSITWPVALSGHDLISIAKTGSGKTLGFILPAIIHVKNQPKREMREGPLVVVLLPTRELALQVEEVAKEYCDVADLKATCCYGGASKGPQARDLMYGVDICIATPGRLLDFLDNGTTNMGRCSYFVLDEADRMLDMGFEPQIRRIADQIRPDRQTLMFSATWPKEVRRLAADFHKDPVHLHVGSLDLAANHNILQTVECLEDHQKNNKLFEILDNILGEDGKTKTLIFVETKRKADDLTRWMRQDGWPALCIHGDKEQREREWVLAEFKASRTPILIATDVAARGLDVDDVKFVINFDYPNNSEDYVHRIGRTGRRDRSGTAITFFTSNNAPKARDLIKVLEEANQNVPPRLADFANGTFYEQNGFRSRRGALVVVEETVTILVVMEEDRMRPMEEVGVLSQIGTTMQITEKWRRDSALQRFDKNTVLCISWGVTFIPNNWLILFDNKELCNLWCQGLRQLCLEQANASQALIVERWLRKQFCSLLAHPTDNACISIKHMKPFVQQRLQCKISGKQLQEIIENEMGFESFVFAHNWLLNFHSLFMSMFSDFVHQQNEQKMPFRKFVDFLKNVQNDELGKSPELASDYLRRYFRDVDPDRDIAEPWLSTSEFIDYLFSCDNSLFDPVNKEVVHDMTKPLTHYWISSSHNTYLTGDQLKSESSLDAYARSLLLGCRCVELDCWDGPQRRGPNGETIIDIVIYHGYTMTSKLALKDVLQTIKNYAFQTSDYPLILSIEDNCSVPAQRQMAIDIQEVLGDLLLTSPISRDEWELPSPSALRNKIILKHKKLREEQQENDNLNNSLLLEDELDQDILSRQCIKKGVLWLKNDVSNGNNNGGIEKSFGSQNDENFNGDELEENNGGNNVHRNSITSTTTTLLVEDCSNCHITEEWFHVHHCRIKTNILPGGEKRYHLLDTLKKESLYELISYYMKHSLNTPNFKTYLLTPCPQPQPHLDQQWFCLNCDTQKAEELLTKFGEDGGFLIRYSKNDTDSFVLSLRVDSINWHLRLKREGRVFVVGNQIFENLCQLVEYFGKIQFFRGICLKYPVNEETVKNKSSEKNSNSLKEEEDTQIDGCYVELDDLKNEFQVEAIESFEEVQFIEDLMLKDYFKEGIPYNGKALCFPHGAKITIGWFPPCSVNEEVSDVSFESNNSSSELNYGTIELAGTSFEENREERPYSFKISLTQSHWKVRVYIVATDNEEELKECESKHDKLIEKGLPLFNQRQLSRVYPQASRLTSTNFNPIPMWNSGCHMVALNFQTGDKPMQLNFGRFNANGRCGYVLKPQYLMDETFWQKQQNELFNQKLDGVKRKLLCRFCRNKSKIPLNKEKENGDLQKCCCDKINLDFDENLEEKQKENNLNGINKINNNSSTLFTSNRPIILIITIIAGRHLTRKSGYDKGGICSPYVEIELLGFGNDSQIQKTNTICSNGLSPVWQERFYFKIKYPEMCLLRFFVEDGDFVGPKTDPFIGQAIFPIDCIRPGFRSISLLNQFNEPLELSALLVHVEIREWKHFTTITTTKCRSNSLLVAGNSLNFSNNLLDENPPISNIHQYLQFGRSILADSRQGQLIENNNSSLESSGMISTKELRQTNNLAEDYTFRNPTTISPTNNNRNSTLRNGSNNMKSSAPQTTDNSKISTNNSQQKNGSISSTQQNLQSPARKVQNIIAIKPRIKRKVVELFCSEVRWFFRRKEDTKWMPFKGYDSTVLEVAFRRQKGLEFDEETTKFLNSLPESVIVMEGNYVADEQLQNINAIYWKEDTFQIRRGTWFYMETCQPLPDDFADTIDTHHLKSFKGNVIPETPVFSESESSKKPELTTVKWGDEKVCWNSVVDVHIASKSNAVVPQIRDAVIHQMDKYYPNEKRRPAILPIEWRSTLQLDNGMTDVVTLPKMVWARSTLNSVCMDLMYYHSPLYRSEIVNGVIKCLNNVYTSFLENNPDFSGPVSVIGHSLGSVIAYDILTNWSPFLLYDQFVTNAIAENLEQNFPAEQKQLLEQFYHSRKKMLDLGDLMEQILVRQDEPLKFKVKYLFCLGSPLAVFTIMRGADYRSIVPDKDKIERIFNIFHPYDPVSYRLEPMFHENYKHIRPIKLFNYRDAVKPYDNNFYDCHKSYLEECKDRKRREVKANKGKESKEKTGKSDNGSKNSGKSQKTKKERPKSFDGDDEDETQHFPDEVDSDSDVGCQSSSPRSITPHNIDNNTNATLTPATPTIQELKFCDTDSYAKINKDQTEIDEQALEVGIEPGVDDEEKFKELVSDIESNQQKNVASHDILKTMGEAGSLVEEIPPERRINQRLDFQVQPWTLEKSYWSMLRSHFSYWTNPDVAAFLLNTIYPQPENSENP</sequence>
<dbReference type="Gene3D" id="2.60.40.150">
    <property type="entry name" value="C2 domain"/>
    <property type="match status" value="1"/>
</dbReference>
<dbReference type="SMART" id="SM00252">
    <property type="entry name" value="SH2"/>
    <property type="match status" value="1"/>
</dbReference>
<dbReference type="Gene3D" id="3.20.20.190">
    <property type="entry name" value="Phosphatidylinositol (PI) phosphodiesterase"/>
    <property type="match status" value="2"/>
</dbReference>
<evidence type="ECO:0000256" key="5">
    <source>
        <dbReference type="ARBA" id="ARBA00023224"/>
    </source>
</evidence>
<dbReference type="GO" id="GO:0016042">
    <property type="term" value="P:lipid catabolic process"/>
    <property type="evidence" value="ECO:0007669"/>
    <property type="project" value="UniProtKB-KW"/>
</dbReference>
<dbReference type="Pfam" id="PF02862">
    <property type="entry name" value="DDHD"/>
    <property type="match status" value="1"/>
</dbReference>
<dbReference type="InterPro" id="IPR000909">
    <property type="entry name" value="PLipase_C_PInositol-sp_X_dom"/>
</dbReference>
<keyword evidence="5" id="KW-0807">Transducer</keyword>
<dbReference type="SUPFAM" id="SSF52540">
    <property type="entry name" value="P-loop containing nucleoside triphosphate hydrolases"/>
    <property type="match status" value="1"/>
</dbReference>
<feature type="region of interest" description="Disordered" evidence="9">
    <location>
        <begin position="1"/>
        <end position="25"/>
    </location>
</feature>
<dbReference type="InterPro" id="IPR036860">
    <property type="entry name" value="SH2_dom_sf"/>
</dbReference>
<feature type="compositionally biased region" description="Basic and acidic residues" evidence="9">
    <location>
        <begin position="2236"/>
        <end position="2250"/>
    </location>
</feature>
<dbReference type="GO" id="GO:0048015">
    <property type="term" value="P:phosphatidylinositol-mediated signaling"/>
    <property type="evidence" value="ECO:0007669"/>
    <property type="project" value="TreeGrafter"/>
</dbReference>
<dbReference type="InterPro" id="IPR056586">
    <property type="entry name" value="EF-hand_PLCG1"/>
</dbReference>
<dbReference type="InterPro" id="IPR004177">
    <property type="entry name" value="DDHD_dom"/>
</dbReference>
<dbReference type="PROSITE" id="PS00039">
    <property type="entry name" value="DEAD_ATP_HELICASE"/>
    <property type="match status" value="1"/>
</dbReference>
<evidence type="ECO:0000259" key="15">
    <source>
        <dbReference type="PROSITE" id="PS51194"/>
    </source>
</evidence>
<dbReference type="GO" id="GO:0046488">
    <property type="term" value="P:phosphatidylinositol metabolic process"/>
    <property type="evidence" value="ECO:0007669"/>
    <property type="project" value="TreeGrafter"/>
</dbReference>
<comment type="catalytic activity">
    <reaction evidence="6">
        <text>ATP + H2O = ADP + phosphate + H(+)</text>
        <dbReference type="Rhea" id="RHEA:13065"/>
        <dbReference type="ChEBI" id="CHEBI:15377"/>
        <dbReference type="ChEBI" id="CHEBI:15378"/>
        <dbReference type="ChEBI" id="CHEBI:30616"/>
        <dbReference type="ChEBI" id="CHEBI:43474"/>
        <dbReference type="ChEBI" id="CHEBI:456216"/>
        <dbReference type="EC" id="3.6.4.13"/>
    </reaction>
</comment>
<dbReference type="Pfam" id="PF00270">
    <property type="entry name" value="DEAD"/>
    <property type="match status" value="1"/>
</dbReference>
<dbReference type="InterPro" id="IPR000008">
    <property type="entry name" value="C2_dom"/>
</dbReference>
<dbReference type="SMART" id="SM00149">
    <property type="entry name" value="PLCYc"/>
    <property type="match status" value="1"/>
</dbReference>
<dbReference type="GO" id="GO:0004435">
    <property type="term" value="F:phosphatidylinositol-4,5-bisphosphate phospholipase C activity"/>
    <property type="evidence" value="ECO:0007669"/>
    <property type="project" value="UniProtKB-EC"/>
</dbReference>
<feature type="compositionally biased region" description="Polar residues" evidence="9">
    <location>
        <begin position="1716"/>
        <end position="1772"/>
    </location>
</feature>
<dbReference type="InterPro" id="IPR011992">
    <property type="entry name" value="EF-hand-dom_pair"/>
</dbReference>
<dbReference type="InterPro" id="IPR057061">
    <property type="entry name" value="PLCG_EF-hand_2"/>
</dbReference>
<dbReference type="EC" id="3.1.4.11" evidence="8"/>
<dbReference type="InterPro" id="IPR000980">
    <property type="entry name" value="SH2"/>
</dbReference>
<evidence type="ECO:0000259" key="11">
    <source>
        <dbReference type="PROSITE" id="PS50004"/>
    </source>
</evidence>
<dbReference type="InterPro" id="IPR001192">
    <property type="entry name" value="PI-PLC_fam"/>
</dbReference>
<dbReference type="GO" id="GO:0005524">
    <property type="term" value="F:ATP binding"/>
    <property type="evidence" value="ECO:0007669"/>
    <property type="project" value="UniProtKB-KW"/>
</dbReference>
<comment type="catalytic activity">
    <reaction evidence="8">
        <text>a 1,2-diacyl-sn-glycero-3-phospho-(1D-myo-inositol-4,5-bisphosphate) + H2O = 1D-myo-inositol 1,4,5-trisphosphate + a 1,2-diacyl-sn-glycerol + H(+)</text>
        <dbReference type="Rhea" id="RHEA:33179"/>
        <dbReference type="ChEBI" id="CHEBI:15377"/>
        <dbReference type="ChEBI" id="CHEBI:15378"/>
        <dbReference type="ChEBI" id="CHEBI:17815"/>
        <dbReference type="ChEBI" id="CHEBI:58456"/>
        <dbReference type="ChEBI" id="CHEBI:203600"/>
        <dbReference type="EC" id="3.1.4.11"/>
    </reaction>
</comment>
<feature type="compositionally biased region" description="Polar residues" evidence="9">
    <location>
        <begin position="1"/>
        <end position="24"/>
    </location>
</feature>
<dbReference type="SUPFAM" id="SSF49562">
    <property type="entry name" value="C2 domain (Calcium/lipid-binding domain, CaLB)"/>
    <property type="match status" value="1"/>
</dbReference>
<dbReference type="GO" id="GO:0003724">
    <property type="term" value="F:RNA helicase activity"/>
    <property type="evidence" value="ECO:0007669"/>
    <property type="project" value="UniProtKB-EC"/>
</dbReference>
<evidence type="ECO:0000259" key="13">
    <source>
        <dbReference type="PROSITE" id="PS51043"/>
    </source>
</evidence>
<dbReference type="GO" id="GO:0043186">
    <property type="term" value="C:P granule"/>
    <property type="evidence" value="ECO:0007669"/>
    <property type="project" value="UniProtKB-ARBA"/>
</dbReference>
<dbReference type="InterPro" id="IPR035892">
    <property type="entry name" value="C2_domain_sf"/>
</dbReference>
<dbReference type="GO" id="GO:0046872">
    <property type="term" value="F:metal ion binding"/>
    <property type="evidence" value="ECO:0007669"/>
    <property type="project" value="InterPro"/>
</dbReference>
<feature type="domain" description="DDHD" evidence="13">
    <location>
        <begin position="2135"/>
        <end position="2446"/>
    </location>
</feature>
<dbReference type="SUPFAM" id="SSF47473">
    <property type="entry name" value="EF-hand"/>
    <property type="match status" value="1"/>
</dbReference>
<dbReference type="InterPro" id="IPR014001">
    <property type="entry name" value="Helicase_ATP-bd"/>
</dbReference>
<dbReference type="InterPro" id="IPR001711">
    <property type="entry name" value="PLipase_C_Pinositol-sp_Y"/>
</dbReference>
<evidence type="ECO:0000259" key="14">
    <source>
        <dbReference type="PROSITE" id="PS51192"/>
    </source>
</evidence>
<keyword evidence="4" id="KW-0067">ATP-binding</keyword>
<dbReference type="InterPro" id="IPR027417">
    <property type="entry name" value="P-loop_NTPase"/>
</dbReference>
<keyword evidence="8" id="KW-0442">Lipid degradation</keyword>
<dbReference type="PROSITE" id="PS50004">
    <property type="entry name" value="C2"/>
    <property type="match status" value="1"/>
</dbReference>
<dbReference type="CDD" id="cd17966">
    <property type="entry name" value="DEADc_DDX5_DDX17"/>
    <property type="match status" value="1"/>
</dbReference>
<evidence type="ECO:0000256" key="4">
    <source>
        <dbReference type="ARBA" id="ARBA00022840"/>
    </source>
</evidence>
<evidence type="ECO:0000313" key="17">
    <source>
        <dbReference type="WBParaSite" id="scaffold3221_cov259.g6230"/>
    </source>
</evidence>
<keyword evidence="8" id="KW-0443">Lipid metabolism</keyword>
<dbReference type="GO" id="GO:0010634">
    <property type="term" value="P:positive regulation of epithelial cell migration"/>
    <property type="evidence" value="ECO:0007669"/>
    <property type="project" value="TreeGrafter"/>
</dbReference>
<dbReference type="PROSITE" id="PS51194">
    <property type="entry name" value="HELICASE_CTER"/>
    <property type="match status" value="1"/>
</dbReference>
<feature type="domain" description="Helicase ATP-binding" evidence="14">
    <location>
        <begin position="123"/>
        <end position="298"/>
    </location>
</feature>
<dbReference type="GO" id="GO:0003676">
    <property type="term" value="F:nucleic acid binding"/>
    <property type="evidence" value="ECO:0007669"/>
    <property type="project" value="InterPro"/>
</dbReference>
<dbReference type="GO" id="GO:0032587">
    <property type="term" value="C:ruffle membrane"/>
    <property type="evidence" value="ECO:0007669"/>
    <property type="project" value="TreeGrafter"/>
</dbReference>
<evidence type="ECO:0000313" key="16">
    <source>
        <dbReference type="Proteomes" id="UP000887561"/>
    </source>
</evidence>
<feature type="domain" description="SH2" evidence="10">
    <location>
        <begin position="1074"/>
        <end position="1163"/>
    </location>
</feature>
<dbReference type="SMART" id="SM00487">
    <property type="entry name" value="DEXDc"/>
    <property type="match status" value="1"/>
</dbReference>
<dbReference type="Pfam" id="PF00388">
    <property type="entry name" value="PI-PLC-X"/>
    <property type="match status" value="1"/>
</dbReference>
<dbReference type="PROSITE" id="PS50007">
    <property type="entry name" value="PIPLC_X_DOMAIN"/>
    <property type="match status" value="1"/>
</dbReference>
<dbReference type="PROSITE" id="PS50001">
    <property type="entry name" value="SH2"/>
    <property type="match status" value="2"/>
</dbReference>
<organism evidence="16 17">
    <name type="scientific">Meloidogyne javanica</name>
    <name type="common">Root-knot nematode worm</name>
    <dbReference type="NCBI Taxonomy" id="6303"/>
    <lineage>
        <taxon>Eukaryota</taxon>
        <taxon>Metazoa</taxon>
        <taxon>Ecdysozoa</taxon>
        <taxon>Nematoda</taxon>
        <taxon>Chromadorea</taxon>
        <taxon>Rhabditida</taxon>
        <taxon>Tylenchina</taxon>
        <taxon>Tylenchomorpha</taxon>
        <taxon>Tylenchoidea</taxon>
        <taxon>Meloidogynidae</taxon>
        <taxon>Meloidogyninae</taxon>
        <taxon>Meloidogyne</taxon>
        <taxon>Meloidogyne incognita group</taxon>
    </lineage>
</organism>
<dbReference type="InterPro" id="IPR001650">
    <property type="entry name" value="Helicase_C-like"/>
</dbReference>
<dbReference type="SUPFAM" id="SSF51695">
    <property type="entry name" value="PLC-like phosphodiesterases"/>
    <property type="match status" value="1"/>
</dbReference>
<dbReference type="Gene3D" id="3.40.50.300">
    <property type="entry name" value="P-loop containing nucleotide triphosphate hydrolases"/>
    <property type="match status" value="2"/>
</dbReference>
<feature type="domain" description="PI-PLC Y-box" evidence="12">
    <location>
        <begin position="1323"/>
        <end position="1403"/>
    </location>
</feature>
<feature type="domain" description="C2" evidence="11">
    <location>
        <begin position="1477"/>
        <end position="1606"/>
    </location>
</feature>
<dbReference type="SMART" id="SM00148">
    <property type="entry name" value="PLCXc"/>
    <property type="match status" value="1"/>
</dbReference>
<dbReference type="PRINTS" id="PR00390">
    <property type="entry name" value="PHPHLIPASEC"/>
</dbReference>
<evidence type="ECO:0000256" key="7">
    <source>
        <dbReference type="PROSITE-ProRule" id="PRU00191"/>
    </source>
</evidence>
<dbReference type="InterPro" id="IPR017946">
    <property type="entry name" value="PLC-like_Pdiesterase_TIM-brl"/>
</dbReference>
<evidence type="ECO:0000259" key="10">
    <source>
        <dbReference type="PROSITE" id="PS50001"/>
    </source>
</evidence>
<feature type="compositionally biased region" description="Low complexity" evidence="9">
    <location>
        <begin position="2251"/>
        <end position="2261"/>
    </location>
</feature>
<dbReference type="WBParaSite" id="scaffold3221_cov259.g6230">
    <property type="protein sequence ID" value="scaffold3221_cov259.g6230"/>
    <property type="gene ID" value="scaffold3221_cov259.g6230"/>
</dbReference>
<dbReference type="FunFam" id="3.40.50.300:FF:000008">
    <property type="entry name" value="ATP-dependent RNA helicase RhlB"/>
    <property type="match status" value="1"/>
</dbReference>
<feature type="region of interest" description="Disordered" evidence="9">
    <location>
        <begin position="1710"/>
        <end position="1772"/>
    </location>
</feature>
<dbReference type="InterPro" id="IPR000629">
    <property type="entry name" value="RNA-helicase_DEAD-box_CS"/>
</dbReference>
<dbReference type="Pfam" id="PF00387">
    <property type="entry name" value="PI-PLC-Y"/>
    <property type="match status" value="1"/>
</dbReference>
<dbReference type="Pfam" id="PF00168">
    <property type="entry name" value="C2"/>
    <property type="match status" value="1"/>
</dbReference>
<evidence type="ECO:0000256" key="6">
    <source>
        <dbReference type="ARBA" id="ARBA00047984"/>
    </source>
</evidence>
<evidence type="ECO:0000256" key="1">
    <source>
        <dbReference type="ARBA" id="ARBA00022741"/>
    </source>
</evidence>
<dbReference type="CDD" id="cd18787">
    <property type="entry name" value="SF2_C_DEAD"/>
    <property type="match status" value="1"/>
</dbReference>
<dbReference type="SMART" id="SM00239">
    <property type="entry name" value="C2"/>
    <property type="match status" value="1"/>
</dbReference>
<feature type="region of interest" description="Disordered" evidence="9">
    <location>
        <begin position="2233"/>
        <end position="2317"/>
    </location>
</feature>
<dbReference type="PANTHER" id="PTHR10336">
    <property type="entry name" value="PHOSPHOINOSITIDE-SPECIFIC PHOSPHOLIPASE C FAMILY PROTEIN"/>
    <property type="match status" value="1"/>
</dbReference>
<dbReference type="GO" id="GO:0051209">
    <property type="term" value="P:release of sequestered calcium ion into cytosol"/>
    <property type="evidence" value="ECO:0007669"/>
    <property type="project" value="TreeGrafter"/>
</dbReference>
<dbReference type="InterPro" id="IPR011545">
    <property type="entry name" value="DEAD/DEAH_box_helicase_dom"/>
</dbReference>
<dbReference type="PROSITE" id="PS51192">
    <property type="entry name" value="HELICASE_ATP_BIND_1"/>
    <property type="match status" value="1"/>
</dbReference>
<dbReference type="FunFam" id="3.40.50.300:FF:000079">
    <property type="entry name" value="probable ATP-dependent RNA helicase DDX17"/>
    <property type="match status" value="1"/>
</dbReference>
<reference evidence="17" key="1">
    <citation type="submission" date="2022-11" db="UniProtKB">
        <authorList>
            <consortium name="WormBaseParasite"/>
        </authorList>
    </citation>
    <scope>IDENTIFICATION</scope>
</reference>
<proteinExistence type="predicted"/>
<keyword evidence="7" id="KW-0727">SH2 domain</keyword>
<keyword evidence="1" id="KW-0547">Nucleotide-binding</keyword>
<keyword evidence="16" id="KW-1185">Reference proteome</keyword>
<dbReference type="SUPFAM" id="SSF55550">
    <property type="entry name" value="SH2 domain"/>
    <property type="match status" value="2"/>
</dbReference>
<evidence type="ECO:0000256" key="3">
    <source>
        <dbReference type="ARBA" id="ARBA00022806"/>
    </source>
</evidence>
<keyword evidence="3" id="KW-0347">Helicase</keyword>
<dbReference type="Pfam" id="PF00017">
    <property type="entry name" value="SH2"/>
    <property type="match status" value="1"/>
</dbReference>
<evidence type="ECO:0000256" key="8">
    <source>
        <dbReference type="RuleBase" id="RU361133"/>
    </source>
</evidence>
<dbReference type="PROSITE" id="PS50008">
    <property type="entry name" value="PIPLC_Y_DOMAIN"/>
    <property type="match status" value="1"/>
</dbReference>
<dbReference type="PANTHER" id="PTHR10336:SF159">
    <property type="entry name" value="1-PHOSPHATIDYLINOSITOL 4,5-BISPHOSPHATE PHOSPHODIESTERASE GAMMA"/>
    <property type="match status" value="1"/>
</dbReference>
<protein>
    <recommendedName>
        <fullName evidence="8">Phosphoinositide phospholipase C</fullName>
        <ecNumber evidence="8">3.1.4.11</ecNumber>
    </recommendedName>
</protein>
<evidence type="ECO:0000256" key="2">
    <source>
        <dbReference type="ARBA" id="ARBA00022801"/>
    </source>
</evidence>
<feature type="domain" description="SH2" evidence="10">
    <location>
        <begin position="941"/>
        <end position="1063"/>
    </location>
</feature>
<evidence type="ECO:0000259" key="12">
    <source>
        <dbReference type="PROSITE" id="PS50008"/>
    </source>
</evidence>
<feature type="compositionally biased region" description="Polar residues" evidence="9">
    <location>
        <begin position="2294"/>
        <end position="2309"/>
    </location>
</feature>
<dbReference type="Gene3D" id="3.30.505.10">
    <property type="entry name" value="SH2 domain"/>
    <property type="match status" value="2"/>
</dbReference>
<dbReference type="SMART" id="SM01127">
    <property type="entry name" value="DDHD"/>
    <property type="match status" value="1"/>
</dbReference>
<evidence type="ECO:0000256" key="9">
    <source>
        <dbReference type="SAM" id="MobiDB-lite"/>
    </source>
</evidence>
<keyword evidence="2 8" id="KW-0378">Hydrolase</keyword>
<dbReference type="Pfam" id="PF23583">
    <property type="entry name" value="EF_HAND_2_PLCG"/>
    <property type="match status" value="1"/>
</dbReference>
<feature type="domain" description="Helicase C-terminal" evidence="15">
    <location>
        <begin position="326"/>
        <end position="474"/>
    </location>
</feature>
<dbReference type="CDD" id="cd00275">
    <property type="entry name" value="C2_PLC_like"/>
    <property type="match status" value="1"/>
</dbReference>
<name>A0A915M9K1_MELJA</name>
<dbReference type="Pfam" id="PF23329">
    <property type="entry name" value="EF_HAND_1_PLCG"/>
    <property type="match status" value="1"/>
</dbReference>
<dbReference type="InterPro" id="IPR029058">
    <property type="entry name" value="AB_hydrolase_fold"/>
</dbReference>
<dbReference type="SUPFAM" id="SSF53474">
    <property type="entry name" value="alpha/beta-Hydrolases"/>
    <property type="match status" value="1"/>
</dbReference>